<name>A0A3D8Y367_9BACT</name>
<dbReference type="OrthoDB" id="653598at2"/>
<keyword evidence="4" id="KW-0472">Membrane</keyword>
<dbReference type="InterPro" id="IPR012944">
    <property type="entry name" value="SusD_RagB_dom"/>
</dbReference>
<protein>
    <recommendedName>
        <fullName evidence="10">RagB/SusD family nutrient uptake outer membrane protein</fullName>
    </recommendedName>
</protein>
<keyword evidence="9" id="KW-1185">Reference proteome</keyword>
<comment type="similarity">
    <text evidence="2">Belongs to the SusD family.</text>
</comment>
<sequence>MKKRPIYIILILALSILGFGCQDDFLEEKPRKSLLVPQTLADYQALLGNGFQLMNTSPYHTVLSDGDFTLTDAFLANQNQLNRSTYLWSSDEQRTFPGWDTPYKQIFTANVVLDGLMKMDEATMQTATYDQLKGGALFYRSLAFYNLAQQFSTAYDPKGANNGPGIVLPLRADINQTLPRASIRQTYDQIIGDLKLASELLENEPVYLSRPSKAAAFALLSRVYLAMQDYPESLSYAELCLKLKSELLDYNTLSTTANAPFPLPFSVPNPEILYFSEMPTSLLGNPAVRVDSDLFDQYQKGDLRKVLYFSGSQNFKGSYTGTLYPFSGISVDEVYLNKAECLARLQQMGPAMDVLNKLLQKRWRMGDFKAVSAATEQQAVSLILAERRKQLIGRGLRWTDLKRLNQDPEYAVTLSRTIAGEKITLLPNASQYQFKIPQDQISFGTVEQNP</sequence>
<proteinExistence type="inferred from homology"/>
<comment type="subcellular location">
    <subcellularLocation>
        <location evidence="1">Cell outer membrane</location>
    </subcellularLocation>
</comment>
<gene>
    <name evidence="8" type="ORF">DSL64_26920</name>
</gene>
<feature type="domain" description="SusD-like N-terminal" evidence="7">
    <location>
        <begin position="24"/>
        <end position="225"/>
    </location>
</feature>
<evidence type="ECO:0008006" key="10">
    <source>
        <dbReference type="Google" id="ProtNLM"/>
    </source>
</evidence>
<evidence type="ECO:0000256" key="2">
    <source>
        <dbReference type="ARBA" id="ARBA00006275"/>
    </source>
</evidence>
<dbReference type="Pfam" id="PF14322">
    <property type="entry name" value="SusD-like_3"/>
    <property type="match status" value="1"/>
</dbReference>
<keyword evidence="3" id="KW-0732">Signal</keyword>
<evidence type="ECO:0000259" key="6">
    <source>
        <dbReference type="Pfam" id="PF07980"/>
    </source>
</evidence>
<dbReference type="PROSITE" id="PS51257">
    <property type="entry name" value="PROKAR_LIPOPROTEIN"/>
    <property type="match status" value="1"/>
</dbReference>
<dbReference type="GO" id="GO:0009279">
    <property type="term" value="C:cell outer membrane"/>
    <property type="evidence" value="ECO:0007669"/>
    <property type="project" value="UniProtKB-SubCell"/>
</dbReference>
<evidence type="ECO:0000256" key="5">
    <source>
        <dbReference type="ARBA" id="ARBA00023237"/>
    </source>
</evidence>
<accession>A0A3D8Y367</accession>
<evidence type="ECO:0000256" key="4">
    <source>
        <dbReference type="ARBA" id="ARBA00023136"/>
    </source>
</evidence>
<comment type="caution">
    <text evidence="8">The sequence shown here is derived from an EMBL/GenBank/DDBJ whole genome shotgun (WGS) entry which is preliminary data.</text>
</comment>
<evidence type="ECO:0000256" key="3">
    <source>
        <dbReference type="ARBA" id="ARBA00022729"/>
    </source>
</evidence>
<feature type="domain" description="RagB/SusD" evidence="6">
    <location>
        <begin position="333"/>
        <end position="405"/>
    </location>
</feature>
<dbReference type="Proteomes" id="UP000256373">
    <property type="component" value="Unassembled WGS sequence"/>
</dbReference>
<keyword evidence="5" id="KW-0998">Cell outer membrane</keyword>
<dbReference type="RefSeq" id="WP_115834065.1">
    <property type="nucleotide sequence ID" value="NZ_QNUL01000039.1"/>
</dbReference>
<evidence type="ECO:0000259" key="7">
    <source>
        <dbReference type="Pfam" id="PF14322"/>
    </source>
</evidence>
<reference evidence="8 9" key="1">
    <citation type="submission" date="2018-07" db="EMBL/GenBank/DDBJ databases">
        <title>Dyadobacter roseus sp. nov., isolated from rose rhizosphere soil.</title>
        <authorList>
            <person name="Chen L."/>
        </authorList>
    </citation>
    <scope>NUCLEOTIDE SEQUENCE [LARGE SCALE GENOMIC DNA]</scope>
    <source>
        <strain evidence="8 9">RS19</strain>
    </source>
</reference>
<evidence type="ECO:0000313" key="8">
    <source>
        <dbReference type="EMBL" id="REA56430.1"/>
    </source>
</evidence>
<dbReference type="AlphaFoldDB" id="A0A3D8Y367"/>
<evidence type="ECO:0000256" key="1">
    <source>
        <dbReference type="ARBA" id="ARBA00004442"/>
    </source>
</evidence>
<dbReference type="InterPro" id="IPR033985">
    <property type="entry name" value="SusD-like_N"/>
</dbReference>
<dbReference type="Pfam" id="PF07980">
    <property type="entry name" value="SusD_RagB"/>
    <property type="match status" value="1"/>
</dbReference>
<evidence type="ECO:0000313" key="9">
    <source>
        <dbReference type="Proteomes" id="UP000256373"/>
    </source>
</evidence>
<dbReference type="Gene3D" id="1.25.40.390">
    <property type="match status" value="1"/>
</dbReference>
<dbReference type="InterPro" id="IPR011990">
    <property type="entry name" value="TPR-like_helical_dom_sf"/>
</dbReference>
<organism evidence="8 9">
    <name type="scientific">Dyadobacter luteus</name>
    <dbReference type="NCBI Taxonomy" id="2259619"/>
    <lineage>
        <taxon>Bacteria</taxon>
        <taxon>Pseudomonadati</taxon>
        <taxon>Bacteroidota</taxon>
        <taxon>Cytophagia</taxon>
        <taxon>Cytophagales</taxon>
        <taxon>Spirosomataceae</taxon>
        <taxon>Dyadobacter</taxon>
    </lineage>
</organism>
<dbReference type="SUPFAM" id="SSF48452">
    <property type="entry name" value="TPR-like"/>
    <property type="match status" value="1"/>
</dbReference>
<dbReference type="EMBL" id="QNUL01000039">
    <property type="protein sequence ID" value="REA56430.1"/>
    <property type="molecule type" value="Genomic_DNA"/>
</dbReference>